<dbReference type="InterPro" id="IPR044294">
    <property type="entry name" value="Lipase-like"/>
</dbReference>
<dbReference type="Pfam" id="PF05057">
    <property type="entry name" value="DUF676"/>
    <property type="match status" value="1"/>
</dbReference>
<dbReference type="PANTHER" id="PTHR12482">
    <property type="entry name" value="LIPASE ROG1-RELATED-RELATED"/>
    <property type="match status" value="1"/>
</dbReference>
<dbReference type="OrthoDB" id="273452at2759"/>
<dbReference type="EMBL" id="CAJGYO010000008">
    <property type="protein sequence ID" value="CAD6249190.1"/>
    <property type="molecule type" value="Genomic_DNA"/>
</dbReference>
<feature type="compositionally biased region" description="Basic and acidic residues" evidence="1">
    <location>
        <begin position="73"/>
        <end position="83"/>
    </location>
</feature>
<evidence type="ECO:0000313" key="3">
    <source>
        <dbReference type="EMBL" id="CAD6249190.1"/>
    </source>
</evidence>
<evidence type="ECO:0000313" key="4">
    <source>
        <dbReference type="Proteomes" id="UP000604825"/>
    </source>
</evidence>
<dbReference type="PANTHER" id="PTHR12482:SF15">
    <property type="entry name" value="OS02G0787100 PROTEIN"/>
    <property type="match status" value="1"/>
</dbReference>
<organism evidence="3 4">
    <name type="scientific">Miscanthus lutarioriparius</name>
    <dbReference type="NCBI Taxonomy" id="422564"/>
    <lineage>
        <taxon>Eukaryota</taxon>
        <taxon>Viridiplantae</taxon>
        <taxon>Streptophyta</taxon>
        <taxon>Embryophyta</taxon>
        <taxon>Tracheophyta</taxon>
        <taxon>Spermatophyta</taxon>
        <taxon>Magnoliopsida</taxon>
        <taxon>Liliopsida</taxon>
        <taxon>Poales</taxon>
        <taxon>Poaceae</taxon>
        <taxon>PACMAD clade</taxon>
        <taxon>Panicoideae</taxon>
        <taxon>Andropogonodae</taxon>
        <taxon>Andropogoneae</taxon>
        <taxon>Saccharinae</taxon>
        <taxon>Miscanthus</taxon>
    </lineage>
</organism>
<feature type="region of interest" description="Disordered" evidence="1">
    <location>
        <begin position="1"/>
        <end position="44"/>
    </location>
</feature>
<dbReference type="CDD" id="cd01989">
    <property type="entry name" value="USP_STK_Ubox_N"/>
    <property type="match status" value="1"/>
</dbReference>
<reference evidence="3" key="1">
    <citation type="submission" date="2020-10" db="EMBL/GenBank/DDBJ databases">
        <authorList>
            <person name="Han B."/>
            <person name="Lu T."/>
            <person name="Zhao Q."/>
            <person name="Huang X."/>
            <person name="Zhao Y."/>
        </authorList>
    </citation>
    <scope>NUCLEOTIDE SEQUENCE</scope>
</reference>
<feature type="region of interest" description="Disordered" evidence="1">
    <location>
        <begin position="66"/>
        <end position="86"/>
    </location>
</feature>
<evidence type="ECO:0000259" key="2">
    <source>
        <dbReference type="Pfam" id="PF05057"/>
    </source>
</evidence>
<dbReference type="InterPro" id="IPR029058">
    <property type="entry name" value="AB_hydrolase_fold"/>
</dbReference>
<dbReference type="Proteomes" id="UP000604825">
    <property type="component" value="Unassembled WGS sequence"/>
</dbReference>
<dbReference type="FunFam" id="3.40.50.1820:FF:000188">
    <property type="entry name" value="putative lipase ROG1 isoform X1"/>
    <property type="match status" value="1"/>
</dbReference>
<dbReference type="Gene3D" id="3.40.50.1820">
    <property type="entry name" value="alpha/beta hydrolase"/>
    <property type="match status" value="1"/>
</dbReference>
<protein>
    <recommendedName>
        <fullName evidence="2">DUF676 domain-containing protein</fullName>
    </recommendedName>
</protein>
<keyword evidence="4" id="KW-1185">Reference proteome</keyword>
<feature type="region of interest" description="Disordered" evidence="1">
    <location>
        <begin position="525"/>
        <end position="545"/>
    </location>
</feature>
<gene>
    <name evidence="3" type="ORF">NCGR_LOCUS33033</name>
</gene>
<feature type="domain" description="DUF676" evidence="2">
    <location>
        <begin position="90"/>
        <end position="314"/>
    </location>
</feature>
<dbReference type="AlphaFoldDB" id="A0A811PSF0"/>
<name>A0A811PSF0_9POAL</name>
<sequence>MGQSPGAPPGRSRSRSRSRNGSSSRWPHPGLGLDLGFLLGRKPRPGDERPDLASWMRCFLSQRLPQPTATADAEGKAAGRREEEEVGADEADHLVVMVNGLYGSSADWKFAAEQFVKRLPGKVLVHRSQSNYSKLTYDGVDLMGERLAEEVRQIVQRRRNLRKISFVAHSLGGLITRYAIGKLYEPAMDETSSCDTDKTSDEQNVPGAGKIAGLEPINFITSATPHLGSRWNKQLPFLFGVPLFERTAAGTAHFIVGRTGKHLFLTDRDDGKPPLLLRMVEDCDNGKFMSALRSFRRRVAYANVTYDHIVGWKTSSIRRQHELPKLKLTANNEKYPHVINVDKRNLEDHQQEGSVEDSLADSYEGGVEDAAGYKQPTDPQMKNLFLPFRCFCTRKDIHCKDVVLDDHDVAKSIVRFAAHAAIEKLVVGATARSGFVRFKAEICSSISKAAPDFCTVYVVSKGGKVTSMRQAVRQAPAVSPLRTMIQGPKPELVHAQKWTPPPPSSGTPMFQENHIMTRRAIRRGRTTSRTRASPPCLHGGPTTTDRDAMEQLDSDHRCWQKQSMPWQCQSCIVGSKVVNCAQKRTFDLSDADGQPAGTWFVCPGACKAQIGVVLRARVAEVIADPVPMVCHSPASSPSVASLSETLN</sequence>
<comment type="caution">
    <text evidence="3">The sequence shown here is derived from an EMBL/GenBank/DDBJ whole genome shotgun (WGS) entry which is preliminary data.</text>
</comment>
<proteinExistence type="predicted"/>
<evidence type="ECO:0000256" key="1">
    <source>
        <dbReference type="SAM" id="MobiDB-lite"/>
    </source>
</evidence>
<dbReference type="InterPro" id="IPR007751">
    <property type="entry name" value="DUF676_lipase-like"/>
</dbReference>
<feature type="compositionally biased region" description="Low complexity" evidence="1">
    <location>
        <begin position="19"/>
        <end position="40"/>
    </location>
</feature>
<dbReference type="SUPFAM" id="SSF53474">
    <property type="entry name" value="alpha/beta-Hydrolases"/>
    <property type="match status" value="1"/>
</dbReference>
<accession>A0A811PSF0</accession>